<comment type="caution">
    <text evidence="1">The sequence shown here is derived from an EMBL/GenBank/DDBJ whole genome shotgun (WGS) entry which is preliminary data.</text>
</comment>
<organism evidence="1 2">
    <name type="scientific">Candidatus Stercoripulliclostridium pullicola</name>
    <dbReference type="NCBI Taxonomy" id="2840953"/>
    <lineage>
        <taxon>Bacteria</taxon>
        <taxon>Bacillati</taxon>
        <taxon>Bacillota</taxon>
        <taxon>Clostridia</taxon>
        <taxon>Eubacteriales</taxon>
        <taxon>Candidatus Stercoripulliclostridium</taxon>
    </lineage>
</organism>
<dbReference type="SUPFAM" id="SSF53335">
    <property type="entry name" value="S-adenosyl-L-methionine-dependent methyltransferases"/>
    <property type="match status" value="1"/>
</dbReference>
<feature type="non-terminal residue" evidence="1">
    <location>
        <position position="165"/>
    </location>
</feature>
<evidence type="ECO:0000313" key="1">
    <source>
        <dbReference type="EMBL" id="MBO8423974.1"/>
    </source>
</evidence>
<proteinExistence type="predicted"/>
<protein>
    <submittedName>
        <fullName evidence="1">Uncharacterized protein</fullName>
    </submittedName>
</protein>
<accession>A0A940DGJ9</accession>
<name>A0A940DGJ9_9FIRM</name>
<evidence type="ECO:0000313" key="2">
    <source>
        <dbReference type="Proteomes" id="UP000727857"/>
    </source>
</evidence>
<reference evidence="1" key="2">
    <citation type="journal article" date="2021" name="PeerJ">
        <title>Extensive microbial diversity within the chicken gut microbiome revealed by metagenomics and culture.</title>
        <authorList>
            <person name="Gilroy R."/>
            <person name="Ravi A."/>
            <person name="Getino M."/>
            <person name="Pursley I."/>
            <person name="Horton D.L."/>
            <person name="Alikhan N.F."/>
            <person name="Baker D."/>
            <person name="Gharbi K."/>
            <person name="Hall N."/>
            <person name="Watson M."/>
            <person name="Adriaenssens E.M."/>
            <person name="Foster-Nyarko E."/>
            <person name="Jarju S."/>
            <person name="Secka A."/>
            <person name="Antonio M."/>
            <person name="Oren A."/>
            <person name="Chaudhuri R.R."/>
            <person name="La Ragione R."/>
            <person name="Hildebrand F."/>
            <person name="Pallen M.J."/>
        </authorList>
    </citation>
    <scope>NUCLEOTIDE SEQUENCE</scope>
    <source>
        <strain evidence="1">517</strain>
    </source>
</reference>
<gene>
    <name evidence="1" type="ORF">IAB16_03035</name>
</gene>
<dbReference type="Proteomes" id="UP000727857">
    <property type="component" value="Unassembled WGS sequence"/>
</dbReference>
<dbReference type="EMBL" id="JADINF010000072">
    <property type="protein sequence ID" value="MBO8423974.1"/>
    <property type="molecule type" value="Genomic_DNA"/>
</dbReference>
<dbReference type="InterPro" id="IPR029063">
    <property type="entry name" value="SAM-dependent_MTases_sf"/>
</dbReference>
<sequence length="165" mass="19817">MNVIDRNFYALAEEISGYGERELYYRIRIAYDLLPEGTRKSLADFFNKFGYWGKLDPANRIYEEIELKAQALYEHIADFTWVYERLNDYRSKKTLYAVLSNWFRYDFTTSAEAKENMFDDYFDLDLVKCSREEVIADLGAYTGDTVRAYMRNYGEDCYKRIYCYE</sequence>
<dbReference type="AlphaFoldDB" id="A0A940DGJ9"/>
<reference evidence="1" key="1">
    <citation type="submission" date="2020-10" db="EMBL/GenBank/DDBJ databases">
        <authorList>
            <person name="Gilroy R."/>
        </authorList>
    </citation>
    <scope>NUCLEOTIDE SEQUENCE</scope>
    <source>
        <strain evidence="1">517</strain>
    </source>
</reference>